<evidence type="ECO:0000313" key="2">
    <source>
        <dbReference type="Proteomes" id="UP001152795"/>
    </source>
</evidence>
<dbReference type="EMBL" id="CACRXK020004864">
    <property type="protein sequence ID" value="CAB4004307.1"/>
    <property type="molecule type" value="Genomic_DNA"/>
</dbReference>
<evidence type="ECO:0000313" key="1">
    <source>
        <dbReference type="EMBL" id="CAB4004307.1"/>
    </source>
</evidence>
<comment type="caution">
    <text evidence="1">The sequence shown here is derived from an EMBL/GenBank/DDBJ whole genome shotgun (WGS) entry which is preliminary data.</text>
</comment>
<dbReference type="AlphaFoldDB" id="A0A7D9I8H4"/>
<protein>
    <submittedName>
        <fullName evidence="1">Uncharacterized protein</fullName>
    </submittedName>
</protein>
<dbReference type="Proteomes" id="UP001152795">
    <property type="component" value="Unassembled WGS sequence"/>
</dbReference>
<keyword evidence="2" id="KW-1185">Reference proteome</keyword>
<sequence>MATGRINVAPMAPFDPMSDPNSLSQRWKTGQETQDIFDTLVDIGEDDDYDSAIAALDTYFHLKNMSILKFLSFVKPNNNHMKQSISFQLVLGSWRQPVTSKISTRKTM</sequence>
<feature type="non-terminal residue" evidence="1">
    <location>
        <position position="108"/>
    </location>
</feature>
<reference evidence="1" key="1">
    <citation type="submission" date="2020-04" db="EMBL/GenBank/DDBJ databases">
        <authorList>
            <person name="Alioto T."/>
            <person name="Alioto T."/>
            <person name="Gomez Garrido J."/>
        </authorList>
    </citation>
    <scope>NUCLEOTIDE SEQUENCE</scope>
    <source>
        <strain evidence="1">A484AB</strain>
    </source>
</reference>
<proteinExistence type="predicted"/>
<gene>
    <name evidence="1" type="ORF">PACLA_8A034102</name>
</gene>
<name>A0A7D9I8H4_PARCT</name>
<organism evidence="1 2">
    <name type="scientific">Paramuricea clavata</name>
    <name type="common">Red gorgonian</name>
    <name type="synonym">Violescent sea-whip</name>
    <dbReference type="NCBI Taxonomy" id="317549"/>
    <lineage>
        <taxon>Eukaryota</taxon>
        <taxon>Metazoa</taxon>
        <taxon>Cnidaria</taxon>
        <taxon>Anthozoa</taxon>
        <taxon>Octocorallia</taxon>
        <taxon>Malacalcyonacea</taxon>
        <taxon>Plexauridae</taxon>
        <taxon>Paramuricea</taxon>
    </lineage>
</organism>
<accession>A0A7D9I8H4</accession>